<evidence type="ECO:0000256" key="1">
    <source>
        <dbReference type="ARBA" id="ARBA00004370"/>
    </source>
</evidence>
<sequence>MNMNTIDTANDELRVKELLTYEVIDAPQEFAFDDIVDFAAEITGCPTVFINLIDAHRQWAFAASGIPREASQCDREDSICNLVIRQNDVVVIPDTLADSRYASISCVCNAPHLRFYAGAPLINSKGFALGTLCIVDFEPRTLEYDKVEAIKVLARQVVAHLELRKKVIEAEDSQQKLTQALEIANKAKVRSEEFLRNILPEKVAHEWLLNQEVLPKYCDNVTVGFTDFVGFTANTSATEPALLVSTLNKYFSAFDELCPQFKLEKLKTIGDAYMFCSGLPESARHHAVSACLGSLAFVQTVAEINEQRKSQGLEPWGMRVGLHSGAVMAGIVGKNKFSYDIWGDTVNIAARFEQACEEGRINISEATHHRVKAYFDCSPRGEIEAKNKGMLKMYWLDRLKPEYAQDENGMRGNDRLLSMLNLKSI</sequence>
<dbReference type="Pfam" id="PF01590">
    <property type="entry name" value="GAF"/>
    <property type="match status" value="1"/>
</dbReference>
<dbReference type="SMART" id="SM00044">
    <property type="entry name" value="CYCc"/>
    <property type="match status" value="1"/>
</dbReference>
<name>A0A0R2S1K5_9GAMM</name>
<dbReference type="GO" id="GO:0004016">
    <property type="term" value="F:adenylate cyclase activity"/>
    <property type="evidence" value="ECO:0007669"/>
    <property type="project" value="UniProtKB-ARBA"/>
</dbReference>
<dbReference type="SMART" id="SM00065">
    <property type="entry name" value="GAF"/>
    <property type="match status" value="1"/>
</dbReference>
<dbReference type="GO" id="GO:0016020">
    <property type="term" value="C:membrane"/>
    <property type="evidence" value="ECO:0007669"/>
    <property type="project" value="UniProtKB-SubCell"/>
</dbReference>
<dbReference type="InterPro" id="IPR029016">
    <property type="entry name" value="GAF-like_dom_sf"/>
</dbReference>
<evidence type="ECO:0000313" key="9">
    <source>
        <dbReference type="EMBL" id="KRO68574.1"/>
    </source>
</evidence>
<dbReference type="PANTHER" id="PTHR11920:SF335">
    <property type="entry name" value="GUANYLATE CYCLASE"/>
    <property type="match status" value="1"/>
</dbReference>
<organism evidence="9 10">
    <name type="scientific">OM182 bacterium BACL3 MAG-120507-bin80</name>
    <dbReference type="NCBI Taxonomy" id="1655577"/>
    <lineage>
        <taxon>Bacteria</taxon>
        <taxon>Pseudomonadati</taxon>
        <taxon>Pseudomonadota</taxon>
        <taxon>Gammaproteobacteria</taxon>
        <taxon>OMG group</taxon>
        <taxon>OM182 clade</taxon>
    </lineage>
</organism>
<evidence type="ECO:0000256" key="6">
    <source>
        <dbReference type="ARBA" id="ARBA00023239"/>
    </source>
</evidence>
<keyword evidence="2" id="KW-0812">Transmembrane</keyword>
<evidence type="ECO:0000256" key="2">
    <source>
        <dbReference type="ARBA" id="ARBA00022692"/>
    </source>
</evidence>
<evidence type="ECO:0000256" key="7">
    <source>
        <dbReference type="RuleBase" id="RU000405"/>
    </source>
</evidence>
<dbReference type="GO" id="GO:0035556">
    <property type="term" value="P:intracellular signal transduction"/>
    <property type="evidence" value="ECO:0007669"/>
    <property type="project" value="InterPro"/>
</dbReference>
<dbReference type="GO" id="GO:0009190">
    <property type="term" value="P:cyclic nucleotide biosynthetic process"/>
    <property type="evidence" value="ECO:0007669"/>
    <property type="project" value="InterPro"/>
</dbReference>
<dbReference type="PROSITE" id="PS50125">
    <property type="entry name" value="GUANYLATE_CYCLASE_2"/>
    <property type="match status" value="1"/>
</dbReference>
<protein>
    <recommendedName>
        <fullName evidence="8">Guanylate cyclase domain-containing protein</fullName>
    </recommendedName>
</protein>
<gene>
    <name evidence="9" type="ORF">ABR69_09300</name>
</gene>
<feature type="domain" description="Guanylate cyclase" evidence="8">
    <location>
        <begin position="222"/>
        <end position="353"/>
    </location>
</feature>
<evidence type="ECO:0000256" key="4">
    <source>
        <dbReference type="ARBA" id="ARBA00022989"/>
    </source>
</evidence>
<reference evidence="9 10" key="1">
    <citation type="submission" date="2015-10" db="EMBL/GenBank/DDBJ databases">
        <title>Metagenome-Assembled Genomes uncover a global brackish microbiome.</title>
        <authorList>
            <person name="Hugerth L.W."/>
            <person name="Larsson J."/>
            <person name="Alneberg J."/>
            <person name="Lindh M.V."/>
            <person name="Legrand C."/>
            <person name="Pinhassi J."/>
            <person name="Andersson A.F."/>
        </authorList>
    </citation>
    <scope>NUCLEOTIDE SEQUENCE [LARGE SCALE GENOMIC DNA]</scope>
    <source>
        <strain evidence="9">BACL4 MAG-120507-bin80</strain>
    </source>
</reference>
<keyword evidence="6 7" id="KW-0456">Lyase</keyword>
<dbReference type="InterPro" id="IPR050401">
    <property type="entry name" value="Cyclic_nucleotide_synthase"/>
</dbReference>
<dbReference type="CDD" id="cd07302">
    <property type="entry name" value="CHD"/>
    <property type="match status" value="1"/>
</dbReference>
<dbReference type="Gene3D" id="3.30.450.40">
    <property type="match status" value="1"/>
</dbReference>
<dbReference type="Proteomes" id="UP000051934">
    <property type="component" value="Unassembled WGS sequence"/>
</dbReference>
<keyword evidence="5" id="KW-0472">Membrane</keyword>
<dbReference type="PROSITE" id="PS00452">
    <property type="entry name" value="GUANYLATE_CYCLASE_1"/>
    <property type="match status" value="1"/>
</dbReference>
<dbReference type="SUPFAM" id="SSF55073">
    <property type="entry name" value="Nucleotide cyclase"/>
    <property type="match status" value="1"/>
</dbReference>
<accession>A0A0R2S1K5</accession>
<comment type="similarity">
    <text evidence="7">Belongs to the adenylyl cyclase class-4/guanylyl cyclase family.</text>
</comment>
<keyword evidence="4" id="KW-1133">Transmembrane helix</keyword>
<dbReference type="SUPFAM" id="SSF55781">
    <property type="entry name" value="GAF domain-like"/>
    <property type="match status" value="1"/>
</dbReference>
<dbReference type="InterPro" id="IPR003018">
    <property type="entry name" value="GAF"/>
</dbReference>
<comment type="subcellular location">
    <subcellularLocation>
        <location evidence="1">Membrane</location>
    </subcellularLocation>
</comment>
<evidence type="ECO:0000256" key="3">
    <source>
        <dbReference type="ARBA" id="ARBA00022741"/>
    </source>
</evidence>
<comment type="caution">
    <text evidence="9">The sequence shown here is derived from an EMBL/GenBank/DDBJ whole genome shotgun (WGS) entry which is preliminary data.</text>
</comment>
<dbReference type="InterPro" id="IPR029787">
    <property type="entry name" value="Nucleotide_cyclase"/>
</dbReference>
<evidence type="ECO:0000313" key="10">
    <source>
        <dbReference type="Proteomes" id="UP000051934"/>
    </source>
</evidence>
<proteinExistence type="inferred from homology"/>
<dbReference type="AlphaFoldDB" id="A0A0R2S1K5"/>
<evidence type="ECO:0000259" key="8">
    <source>
        <dbReference type="PROSITE" id="PS50125"/>
    </source>
</evidence>
<dbReference type="EMBL" id="LIBB01000518">
    <property type="protein sequence ID" value="KRO68574.1"/>
    <property type="molecule type" value="Genomic_DNA"/>
</dbReference>
<dbReference type="Gene3D" id="3.30.70.1230">
    <property type="entry name" value="Nucleotide cyclase"/>
    <property type="match status" value="1"/>
</dbReference>
<dbReference type="Pfam" id="PF00211">
    <property type="entry name" value="Guanylate_cyc"/>
    <property type="match status" value="1"/>
</dbReference>
<dbReference type="GO" id="GO:0000166">
    <property type="term" value="F:nucleotide binding"/>
    <property type="evidence" value="ECO:0007669"/>
    <property type="project" value="UniProtKB-KW"/>
</dbReference>
<keyword evidence="3" id="KW-0547">Nucleotide-binding</keyword>
<dbReference type="InterPro" id="IPR001054">
    <property type="entry name" value="A/G_cyclase"/>
</dbReference>
<dbReference type="PANTHER" id="PTHR11920">
    <property type="entry name" value="GUANYLYL CYCLASE"/>
    <property type="match status" value="1"/>
</dbReference>
<evidence type="ECO:0000256" key="5">
    <source>
        <dbReference type="ARBA" id="ARBA00023136"/>
    </source>
</evidence>
<dbReference type="InterPro" id="IPR018297">
    <property type="entry name" value="A/G_cyclase_CS"/>
</dbReference>